<dbReference type="RefSeq" id="WP_054876353.1">
    <property type="nucleotide sequence ID" value="NZ_LKET01000043.1"/>
</dbReference>
<evidence type="ECO:0000313" key="4">
    <source>
        <dbReference type="Proteomes" id="UP000050326"/>
    </source>
</evidence>
<dbReference type="InterPro" id="IPR000587">
    <property type="entry name" value="Creatinase_N"/>
</dbReference>
<dbReference type="Proteomes" id="UP000050326">
    <property type="component" value="Unassembled WGS sequence"/>
</dbReference>
<feature type="domain" description="Peptidase M24" evidence="1">
    <location>
        <begin position="147"/>
        <end position="348"/>
    </location>
</feature>
<dbReference type="InterPro" id="IPR029149">
    <property type="entry name" value="Creatin/AminoP/Spt16_N"/>
</dbReference>
<keyword evidence="3" id="KW-0378">Hydrolase</keyword>
<dbReference type="GO" id="GO:0016787">
    <property type="term" value="F:hydrolase activity"/>
    <property type="evidence" value="ECO:0007669"/>
    <property type="project" value="UniProtKB-KW"/>
</dbReference>
<keyword evidence="4" id="KW-1185">Reference proteome</keyword>
<evidence type="ECO:0000259" key="2">
    <source>
        <dbReference type="Pfam" id="PF01321"/>
    </source>
</evidence>
<dbReference type="PANTHER" id="PTHR46112:SF3">
    <property type="entry name" value="AMINOPEPTIDASE YPDF"/>
    <property type="match status" value="1"/>
</dbReference>
<feature type="domain" description="Creatinase N-terminal" evidence="2">
    <location>
        <begin position="7"/>
        <end position="139"/>
    </location>
</feature>
<name>A0A0P8W3E4_9CLOT</name>
<reference evidence="3 4" key="1">
    <citation type="submission" date="2015-09" db="EMBL/GenBank/DDBJ databases">
        <title>Genome sequence of Oxobacter pfennigii DSM 3222.</title>
        <authorList>
            <person name="Poehlein A."/>
            <person name="Bengelsdorf F.R."/>
            <person name="Schiel-Bengelsdorf B."/>
            <person name="Duerre P."/>
            <person name="Daniel R."/>
        </authorList>
    </citation>
    <scope>NUCLEOTIDE SEQUENCE [LARGE SCALE GENOMIC DNA]</scope>
    <source>
        <strain evidence="3 4">DSM 3222</strain>
    </source>
</reference>
<proteinExistence type="predicted"/>
<evidence type="ECO:0000313" key="3">
    <source>
        <dbReference type="EMBL" id="KPU43110.1"/>
    </source>
</evidence>
<dbReference type="SUPFAM" id="SSF55920">
    <property type="entry name" value="Creatinase/aminopeptidase"/>
    <property type="match status" value="1"/>
</dbReference>
<dbReference type="AlphaFoldDB" id="A0A0P8W3E4"/>
<dbReference type="Pfam" id="PF01321">
    <property type="entry name" value="Creatinase_N"/>
    <property type="match status" value="1"/>
</dbReference>
<dbReference type="OrthoDB" id="9806388at2"/>
<dbReference type="InterPro" id="IPR050659">
    <property type="entry name" value="Peptidase_M24B"/>
</dbReference>
<dbReference type="EC" id="3.4.-.-" evidence="3"/>
<dbReference type="CDD" id="cd01092">
    <property type="entry name" value="APP-like"/>
    <property type="match status" value="1"/>
</dbReference>
<dbReference type="InterPro" id="IPR000994">
    <property type="entry name" value="Pept_M24"/>
</dbReference>
<dbReference type="PATRIC" id="fig|36849.3.peg.3556"/>
<dbReference type="Gene3D" id="3.40.350.10">
    <property type="entry name" value="Creatinase/prolidase N-terminal domain"/>
    <property type="match status" value="1"/>
</dbReference>
<comment type="caution">
    <text evidence="3">The sequence shown here is derived from an EMBL/GenBank/DDBJ whole genome shotgun (WGS) entry which is preliminary data.</text>
</comment>
<sequence>MKFSEKIDRLAQLMVKNNADVLIIGTSSDMEYITGKSSFICERFKALFILSDGRFFYISPELYYEETREVFGGQTDIFVWSDSEGFLPCLEKANIKYGLKGKTIGVNDAIRAVDMLDMKTVLDMNFINGVSILEELRVVKTQQERDYLRKASLIADEVAAEIVKYIRPGITEKDIGDKIIELFFEKGAEGLSFEPIVASGPNSSKPHYVGNSRVIEDTDIIVLDFGCKYKGYCSDMSRTVFVGEPTKEQKKIYSIVLEANKSAESYVKAGVTARDTDLAARKVIRDAGYGECFLNRTGHGIGTAVHEAPYIREDNRQILKDGMSFSIEPGIYIPGRFGMRIEDIVLIHNGSGEILNKFTKEMIIIK</sequence>
<dbReference type="STRING" id="36849.OXPF_33600"/>
<dbReference type="InterPro" id="IPR036005">
    <property type="entry name" value="Creatinase/aminopeptidase-like"/>
</dbReference>
<evidence type="ECO:0000259" key="1">
    <source>
        <dbReference type="Pfam" id="PF00557"/>
    </source>
</evidence>
<protein>
    <submittedName>
        <fullName evidence="3">Putative peptidase</fullName>
        <ecNumber evidence="3">3.4.-.-</ecNumber>
    </submittedName>
</protein>
<organism evidence="3 4">
    <name type="scientific">Oxobacter pfennigii</name>
    <dbReference type="NCBI Taxonomy" id="36849"/>
    <lineage>
        <taxon>Bacteria</taxon>
        <taxon>Bacillati</taxon>
        <taxon>Bacillota</taxon>
        <taxon>Clostridia</taxon>
        <taxon>Eubacteriales</taxon>
        <taxon>Clostridiaceae</taxon>
        <taxon>Oxobacter</taxon>
    </lineage>
</organism>
<dbReference type="Pfam" id="PF00557">
    <property type="entry name" value="Peptidase_M24"/>
    <property type="match status" value="1"/>
</dbReference>
<dbReference type="PANTHER" id="PTHR46112">
    <property type="entry name" value="AMINOPEPTIDASE"/>
    <property type="match status" value="1"/>
</dbReference>
<dbReference type="SUPFAM" id="SSF53092">
    <property type="entry name" value="Creatinase/prolidase N-terminal domain"/>
    <property type="match status" value="1"/>
</dbReference>
<dbReference type="EMBL" id="LKET01000043">
    <property type="protein sequence ID" value="KPU43110.1"/>
    <property type="molecule type" value="Genomic_DNA"/>
</dbReference>
<accession>A0A0P8W3E4</accession>
<dbReference type="Gene3D" id="3.90.230.10">
    <property type="entry name" value="Creatinase/methionine aminopeptidase superfamily"/>
    <property type="match status" value="1"/>
</dbReference>
<gene>
    <name evidence="3" type="ORF">OXPF_33600</name>
</gene>